<dbReference type="EMBL" id="JARTLD010000032">
    <property type="protein sequence ID" value="MED5018282.1"/>
    <property type="molecule type" value="Genomic_DNA"/>
</dbReference>
<keyword evidence="2" id="KW-1185">Reference proteome</keyword>
<organism evidence="1 2">
    <name type="scientific">Paenibacillus chibensis</name>
    <dbReference type="NCBI Taxonomy" id="59846"/>
    <lineage>
        <taxon>Bacteria</taxon>
        <taxon>Bacillati</taxon>
        <taxon>Bacillota</taxon>
        <taxon>Bacilli</taxon>
        <taxon>Bacillales</taxon>
        <taxon>Paenibacillaceae</taxon>
        <taxon>Paenibacillus</taxon>
    </lineage>
</organism>
<reference evidence="1 2" key="1">
    <citation type="submission" date="2023-03" db="EMBL/GenBank/DDBJ databases">
        <title>Bacillus Genome Sequencing.</title>
        <authorList>
            <person name="Dunlap C."/>
        </authorList>
    </citation>
    <scope>NUCLEOTIDE SEQUENCE [LARGE SCALE GENOMIC DNA]</scope>
    <source>
        <strain evidence="1 2">NRS-52</strain>
    </source>
</reference>
<sequence>MLHTRQLMTKYHFNVAYIFNIIGRDLFHAPEIGFYADMVAYDQALGDEIRSNVVT</sequence>
<evidence type="ECO:0000313" key="1">
    <source>
        <dbReference type="EMBL" id="MED5018282.1"/>
    </source>
</evidence>
<dbReference type="Proteomes" id="UP001343257">
    <property type="component" value="Unassembled WGS sequence"/>
</dbReference>
<dbReference type="RefSeq" id="WP_328278571.1">
    <property type="nucleotide sequence ID" value="NZ_JARTLD010000032.1"/>
</dbReference>
<name>A0ABU6PVA1_9BACL</name>
<protein>
    <submittedName>
        <fullName evidence="1">Uncharacterized protein</fullName>
    </submittedName>
</protein>
<comment type="caution">
    <text evidence="1">The sequence shown here is derived from an EMBL/GenBank/DDBJ whole genome shotgun (WGS) entry which is preliminary data.</text>
</comment>
<accession>A0ABU6PVA1</accession>
<gene>
    <name evidence="1" type="ORF">P9847_13300</name>
</gene>
<proteinExistence type="predicted"/>
<evidence type="ECO:0000313" key="2">
    <source>
        <dbReference type="Proteomes" id="UP001343257"/>
    </source>
</evidence>